<dbReference type="UniPathway" id="UPA00230"/>
<dbReference type="Proteomes" id="UP000085678">
    <property type="component" value="Unplaced"/>
</dbReference>
<dbReference type="KEGG" id="lak:106161354"/>
<sequence length="97" mass="11186">MEISIGPDNLSKMDFIKEGWRRQGENQPHRGAKSDERFKIFTAGEFTLSPELPEGQENWFSIDMEQFEAMPIKVKLKKDIINVFHRQSTTEPALSSS</sequence>
<accession>A0A1S3I6A9</accession>
<feature type="domain" description="Acylglycerol kinase C-terminal" evidence="1">
    <location>
        <begin position="1"/>
        <end position="90"/>
    </location>
</feature>
<dbReference type="AlphaFoldDB" id="A0A1S3I6A9"/>
<dbReference type="InParanoid" id="A0A1S3I6A9"/>
<proteinExistence type="predicted"/>
<name>A0A1S3I6A9_LINAN</name>
<reference evidence="3" key="1">
    <citation type="submission" date="2025-08" db="UniProtKB">
        <authorList>
            <consortium name="RefSeq"/>
        </authorList>
    </citation>
    <scope>IDENTIFICATION</scope>
    <source>
        <tissue evidence="3">Gonads</tissue>
    </source>
</reference>
<dbReference type="InterPro" id="IPR045579">
    <property type="entry name" value="AGK_C"/>
</dbReference>
<evidence type="ECO:0000313" key="2">
    <source>
        <dbReference type="Proteomes" id="UP000085678"/>
    </source>
</evidence>
<gene>
    <name evidence="3" type="primary">LOC106161354</name>
</gene>
<dbReference type="GeneID" id="106161354"/>
<dbReference type="RefSeq" id="XP_013393743.1">
    <property type="nucleotide sequence ID" value="XM_013538289.1"/>
</dbReference>
<evidence type="ECO:0000259" key="1">
    <source>
        <dbReference type="Pfam" id="PF19712"/>
    </source>
</evidence>
<protein>
    <submittedName>
        <fullName evidence="3">Acylglycerol kinase, mitochondrial-like</fullName>
    </submittedName>
</protein>
<dbReference type="GO" id="GO:0046486">
    <property type="term" value="P:glycerolipid metabolic process"/>
    <property type="evidence" value="ECO:0007669"/>
    <property type="project" value="UniProtKB-UniPathway"/>
</dbReference>
<organism evidence="2 3">
    <name type="scientific">Lingula anatina</name>
    <name type="common">Brachiopod</name>
    <name type="synonym">Lingula unguis</name>
    <dbReference type="NCBI Taxonomy" id="7574"/>
    <lineage>
        <taxon>Eukaryota</taxon>
        <taxon>Metazoa</taxon>
        <taxon>Spiralia</taxon>
        <taxon>Lophotrochozoa</taxon>
        <taxon>Brachiopoda</taxon>
        <taxon>Linguliformea</taxon>
        <taxon>Lingulata</taxon>
        <taxon>Lingulida</taxon>
        <taxon>Linguloidea</taxon>
        <taxon>Lingulidae</taxon>
        <taxon>Lingula</taxon>
    </lineage>
</organism>
<evidence type="ECO:0000313" key="3">
    <source>
        <dbReference type="RefSeq" id="XP_013393743.1"/>
    </source>
</evidence>
<dbReference type="Pfam" id="PF19712">
    <property type="entry name" value="AGK_C"/>
    <property type="match status" value="1"/>
</dbReference>
<dbReference type="OrthoDB" id="9979394at2759"/>
<keyword evidence="2" id="KW-1185">Reference proteome</keyword>